<dbReference type="Pfam" id="PF00440">
    <property type="entry name" value="TetR_N"/>
    <property type="match status" value="1"/>
</dbReference>
<keyword evidence="1" id="KW-0805">Transcription regulation</keyword>
<dbReference type="EMBL" id="JADLQN010000001">
    <property type="protein sequence ID" value="MBF6354829.1"/>
    <property type="molecule type" value="Genomic_DNA"/>
</dbReference>
<dbReference type="InterPro" id="IPR050109">
    <property type="entry name" value="HTH-type_TetR-like_transc_reg"/>
</dbReference>
<keyword evidence="7" id="KW-1185">Reference proteome</keyword>
<dbReference type="Pfam" id="PF16859">
    <property type="entry name" value="TetR_C_11"/>
    <property type="match status" value="1"/>
</dbReference>
<evidence type="ECO:0000256" key="4">
    <source>
        <dbReference type="PROSITE-ProRule" id="PRU00335"/>
    </source>
</evidence>
<comment type="caution">
    <text evidence="6">The sequence shown here is derived from an EMBL/GenBank/DDBJ whole genome shotgun (WGS) entry which is preliminary data.</text>
</comment>
<evidence type="ECO:0000256" key="3">
    <source>
        <dbReference type="ARBA" id="ARBA00023163"/>
    </source>
</evidence>
<evidence type="ECO:0000256" key="2">
    <source>
        <dbReference type="ARBA" id="ARBA00023125"/>
    </source>
</evidence>
<accession>A0ABS0D8M2</accession>
<dbReference type="Proteomes" id="UP000707731">
    <property type="component" value="Unassembled WGS sequence"/>
</dbReference>
<dbReference type="InterPro" id="IPR036271">
    <property type="entry name" value="Tet_transcr_reg_TetR-rel_C_sf"/>
</dbReference>
<feature type="domain" description="HTH tetR-type" evidence="5">
    <location>
        <begin position="50"/>
        <end position="110"/>
    </location>
</feature>
<dbReference type="PANTHER" id="PTHR30055:SF148">
    <property type="entry name" value="TETR-FAMILY TRANSCRIPTIONAL REGULATOR"/>
    <property type="match status" value="1"/>
</dbReference>
<dbReference type="InterPro" id="IPR001647">
    <property type="entry name" value="HTH_TetR"/>
</dbReference>
<dbReference type="PANTHER" id="PTHR30055">
    <property type="entry name" value="HTH-TYPE TRANSCRIPTIONAL REGULATOR RUTR"/>
    <property type="match status" value="1"/>
</dbReference>
<protein>
    <submittedName>
        <fullName evidence="6">TetR/AcrR family transcriptional regulator</fullName>
    </submittedName>
</protein>
<sequence>MSSSFRCETLRLVSRRVASEYGPVKTRRFVSSSGTLGHVTESPSAARRSERARAAILAATGELIGELPYGKLTVEAIAARAGVGKQTIYRWWPSKGAVVFDAMRDMDSGPDGLALPDTGDLRADVRLLLRGSIAALTDPVFEGFLRAMYIEIQQDVTLAAAYREQLLLPQRRALANRLAAGVDSGELRPGLDLELAVDLLLGPIQMRWSLGLGGLTEDYADAALEAVSAYLLARPE</sequence>
<dbReference type="InterPro" id="IPR011075">
    <property type="entry name" value="TetR_C"/>
</dbReference>
<dbReference type="SUPFAM" id="SSF46689">
    <property type="entry name" value="Homeodomain-like"/>
    <property type="match status" value="1"/>
</dbReference>
<dbReference type="SUPFAM" id="SSF48498">
    <property type="entry name" value="Tetracyclin repressor-like, C-terminal domain"/>
    <property type="match status" value="1"/>
</dbReference>
<keyword evidence="2 4" id="KW-0238">DNA-binding</keyword>
<evidence type="ECO:0000259" key="5">
    <source>
        <dbReference type="PROSITE" id="PS50977"/>
    </source>
</evidence>
<evidence type="ECO:0000313" key="6">
    <source>
        <dbReference type="EMBL" id="MBF6354829.1"/>
    </source>
</evidence>
<name>A0ABS0D8M2_9NOCA</name>
<dbReference type="Gene3D" id="1.10.357.10">
    <property type="entry name" value="Tetracycline Repressor, domain 2"/>
    <property type="match status" value="1"/>
</dbReference>
<reference evidence="6 7" key="1">
    <citation type="submission" date="2020-10" db="EMBL/GenBank/DDBJ databases">
        <title>Identification of Nocardia species via Next-generation sequencing and recognition of intraspecies genetic diversity.</title>
        <authorList>
            <person name="Li P."/>
            <person name="Li P."/>
            <person name="Lu B."/>
        </authorList>
    </citation>
    <scope>NUCLEOTIDE SEQUENCE [LARGE SCALE GENOMIC DNA]</scope>
    <source>
        <strain evidence="6 7">BJ06-0143</strain>
    </source>
</reference>
<feature type="DNA-binding region" description="H-T-H motif" evidence="4">
    <location>
        <begin position="73"/>
        <end position="92"/>
    </location>
</feature>
<dbReference type="Gene3D" id="1.10.10.60">
    <property type="entry name" value="Homeodomain-like"/>
    <property type="match status" value="1"/>
</dbReference>
<gene>
    <name evidence="6" type="ORF">IU449_09775</name>
</gene>
<keyword evidence="3" id="KW-0804">Transcription</keyword>
<evidence type="ECO:0000313" key="7">
    <source>
        <dbReference type="Proteomes" id="UP000707731"/>
    </source>
</evidence>
<dbReference type="InterPro" id="IPR009057">
    <property type="entry name" value="Homeodomain-like_sf"/>
</dbReference>
<proteinExistence type="predicted"/>
<dbReference type="PROSITE" id="PS50977">
    <property type="entry name" value="HTH_TETR_2"/>
    <property type="match status" value="1"/>
</dbReference>
<organism evidence="6 7">
    <name type="scientific">Nocardia higoensis</name>
    <dbReference type="NCBI Taxonomy" id="228599"/>
    <lineage>
        <taxon>Bacteria</taxon>
        <taxon>Bacillati</taxon>
        <taxon>Actinomycetota</taxon>
        <taxon>Actinomycetes</taxon>
        <taxon>Mycobacteriales</taxon>
        <taxon>Nocardiaceae</taxon>
        <taxon>Nocardia</taxon>
    </lineage>
</organism>
<evidence type="ECO:0000256" key="1">
    <source>
        <dbReference type="ARBA" id="ARBA00023015"/>
    </source>
</evidence>